<organism evidence="1 2">
    <name type="scientific">Racocetra persica</name>
    <dbReference type="NCBI Taxonomy" id="160502"/>
    <lineage>
        <taxon>Eukaryota</taxon>
        <taxon>Fungi</taxon>
        <taxon>Fungi incertae sedis</taxon>
        <taxon>Mucoromycota</taxon>
        <taxon>Glomeromycotina</taxon>
        <taxon>Glomeromycetes</taxon>
        <taxon>Diversisporales</taxon>
        <taxon>Gigasporaceae</taxon>
        <taxon>Racocetra</taxon>
    </lineage>
</organism>
<evidence type="ECO:0000313" key="2">
    <source>
        <dbReference type="Proteomes" id="UP000789920"/>
    </source>
</evidence>
<gene>
    <name evidence="1" type="ORF">RPERSI_LOCUS18345</name>
</gene>
<reference evidence="1" key="1">
    <citation type="submission" date="2021-06" db="EMBL/GenBank/DDBJ databases">
        <authorList>
            <person name="Kallberg Y."/>
            <person name="Tangrot J."/>
            <person name="Rosling A."/>
        </authorList>
    </citation>
    <scope>NUCLEOTIDE SEQUENCE</scope>
    <source>
        <strain evidence="1">MA461A</strain>
    </source>
</reference>
<feature type="non-terminal residue" evidence="1">
    <location>
        <position position="1"/>
    </location>
</feature>
<sequence length="74" mass="8848">IKERDDYYLNAMHTLQYFNNLKISVYDTHLPSLSSDDHSRRCCKLCGKYFSIIVMLAKYKKAIHFSTQTRRLEQ</sequence>
<dbReference type="Proteomes" id="UP000789920">
    <property type="component" value="Unassembled WGS sequence"/>
</dbReference>
<proteinExistence type="predicted"/>
<protein>
    <submittedName>
        <fullName evidence="1">18599_t:CDS:1</fullName>
    </submittedName>
</protein>
<accession>A0ACA9RCG6</accession>
<name>A0ACA9RCG6_9GLOM</name>
<keyword evidence="2" id="KW-1185">Reference proteome</keyword>
<evidence type="ECO:0000313" key="1">
    <source>
        <dbReference type="EMBL" id="CAG8786218.1"/>
    </source>
</evidence>
<dbReference type="EMBL" id="CAJVQC010048428">
    <property type="protein sequence ID" value="CAG8786218.1"/>
    <property type="molecule type" value="Genomic_DNA"/>
</dbReference>
<comment type="caution">
    <text evidence="1">The sequence shown here is derived from an EMBL/GenBank/DDBJ whole genome shotgun (WGS) entry which is preliminary data.</text>
</comment>